<dbReference type="OrthoDB" id="1957780at2"/>
<dbReference type="EMBL" id="CP017253">
    <property type="protein sequence ID" value="AOR22883.1"/>
    <property type="molecule type" value="Genomic_DNA"/>
</dbReference>
<name>A0A1D7XHQ9_9CLOT</name>
<dbReference type="AlphaFoldDB" id="A0A1D7XHQ9"/>
<evidence type="ECO:0000313" key="2">
    <source>
        <dbReference type="Proteomes" id="UP000094652"/>
    </source>
</evidence>
<reference evidence="2" key="1">
    <citation type="submission" date="2016-09" db="EMBL/GenBank/DDBJ databases">
        <title>Genomics of Clostridium taeniosporum, an organism which forms endospores with ribbon-like appendages.</title>
        <authorList>
            <person name="Walker J.R."/>
        </authorList>
    </citation>
    <scope>NUCLEOTIDE SEQUENCE [LARGE SCALE GENOMIC DNA]</scope>
    <source>
        <strain evidence="2">1/k</strain>
    </source>
</reference>
<keyword evidence="2" id="KW-1185">Reference proteome</keyword>
<organism evidence="1 2">
    <name type="scientific">Clostridium taeniosporum</name>
    <dbReference type="NCBI Taxonomy" id="394958"/>
    <lineage>
        <taxon>Bacteria</taxon>
        <taxon>Bacillati</taxon>
        <taxon>Bacillota</taxon>
        <taxon>Clostridia</taxon>
        <taxon>Eubacteriales</taxon>
        <taxon>Clostridiaceae</taxon>
        <taxon>Clostridium</taxon>
    </lineage>
</organism>
<dbReference type="InterPro" id="IPR009711">
    <property type="entry name" value="UPF0473"/>
</dbReference>
<dbReference type="KEGG" id="ctae:BGI42_03770"/>
<protein>
    <submittedName>
        <fullName evidence="1">DUF1292 domain-containing protein</fullName>
    </submittedName>
</protein>
<evidence type="ECO:0000313" key="1">
    <source>
        <dbReference type="EMBL" id="AOR22883.1"/>
    </source>
</evidence>
<proteinExistence type="predicted"/>
<accession>A0A1D7XHQ9</accession>
<dbReference type="Pfam" id="PF06949">
    <property type="entry name" value="DUF1292"/>
    <property type="match status" value="1"/>
</dbReference>
<sequence length="106" mass="11662">MDKDLEKCGCGEHDGCGCEGHDHDHGCGCGEQESFVVDLEDDNGNVVSCPIVDAFEVEGKEYVLAENGEDGSMYLFRVDGEELVVPDEEEFNKVSTYYQEAAESEK</sequence>
<dbReference type="RefSeq" id="WP_069679041.1">
    <property type="nucleotide sequence ID" value="NZ_CP017253.2"/>
</dbReference>
<gene>
    <name evidence="1" type="ORF">BGI42_03770</name>
</gene>
<dbReference type="STRING" id="394958.BGI42_03770"/>
<dbReference type="Proteomes" id="UP000094652">
    <property type="component" value="Chromosome"/>
</dbReference>